<dbReference type="AlphaFoldDB" id="A0A6C0BL89"/>
<accession>A0A6C0BL89</accession>
<organism evidence="1">
    <name type="scientific">viral metagenome</name>
    <dbReference type="NCBI Taxonomy" id="1070528"/>
    <lineage>
        <taxon>unclassified sequences</taxon>
        <taxon>metagenomes</taxon>
        <taxon>organismal metagenomes</taxon>
    </lineage>
</organism>
<name>A0A6C0BL89_9ZZZZ</name>
<sequence>MEVTSKLSGETSKILAHITVALAKNDVIEFSDLISKIGTALAANNALWDTIKSISDEYNNDVTKYMKLLETLIDPTNYEDD</sequence>
<protein>
    <submittedName>
        <fullName evidence="1">Uncharacterized protein</fullName>
    </submittedName>
</protein>
<reference evidence="1" key="1">
    <citation type="journal article" date="2020" name="Nature">
        <title>Giant virus diversity and host interactions through global metagenomics.</title>
        <authorList>
            <person name="Schulz F."/>
            <person name="Roux S."/>
            <person name="Paez-Espino D."/>
            <person name="Jungbluth S."/>
            <person name="Walsh D.A."/>
            <person name="Denef V.J."/>
            <person name="McMahon K.D."/>
            <person name="Konstantinidis K.T."/>
            <person name="Eloe-Fadrosh E.A."/>
            <person name="Kyrpides N.C."/>
            <person name="Woyke T."/>
        </authorList>
    </citation>
    <scope>NUCLEOTIDE SEQUENCE</scope>
    <source>
        <strain evidence="1">GVMAG-M-3300017651-5</strain>
    </source>
</reference>
<evidence type="ECO:0000313" key="1">
    <source>
        <dbReference type="EMBL" id="QHS93145.1"/>
    </source>
</evidence>
<dbReference type="EMBL" id="MN739197">
    <property type="protein sequence ID" value="QHS93145.1"/>
    <property type="molecule type" value="Genomic_DNA"/>
</dbReference>
<proteinExistence type="predicted"/>